<proteinExistence type="predicted"/>
<dbReference type="Proteomes" id="UP000000485">
    <property type="component" value="Chromosome"/>
</dbReference>
<organism evidence="2 3">
    <name type="scientific">Cellulomonas gilvus (strain ATCC 13127 / NRRL B-14078)</name>
    <name type="common">Cellvibrio gilvus</name>
    <dbReference type="NCBI Taxonomy" id="593907"/>
    <lineage>
        <taxon>Bacteria</taxon>
        <taxon>Bacillati</taxon>
        <taxon>Actinomycetota</taxon>
        <taxon>Actinomycetes</taxon>
        <taxon>Micrococcales</taxon>
        <taxon>Cellulomonadaceae</taxon>
        <taxon>Cellulomonas</taxon>
    </lineage>
</organism>
<accession>F8A6X7</accession>
<evidence type="ECO:0000313" key="2">
    <source>
        <dbReference type="EMBL" id="AEI12331.1"/>
    </source>
</evidence>
<reference evidence="3" key="1">
    <citation type="submission" date="2011-04" db="EMBL/GenBank/DDBJ databases">
        <title>Complete sequence of Cellvibrio gilvus ATCC 13127.</title>
        <authorList>
            <person name="Lucas S."/>
            <person name="Han J."/>
            <person name="Lapidus A."/>
            <person name="Cheng J.-F."/>
            <person name="Goodwin L."/>
            <person name="Pitluck S."/>
            <person name="Peters L."/>
            <person name="Munk A."/>
            <person name="Detter J.C."/>
            <person name="Han C."/>
            <person name="Tapia R."/>
            <person name="Land M."/>
            <person name="Hauser L."/>
            <person name="Kyrpides N."/>
            <person name="Ivanova N."/>
            <person name="Ovchinnikova G."/>
            <person name="Pagani I."/>
            <person name="Mead D."/>
            <person name="Brumm P."/>
            <person name="Woyke T."/>
        </authorList>
    </citation>
    <scope>NUCLEOTIDE SEQUENCE [LARGE SCALE GENOMIC DNA]</scope>
    <source>
        <strain evidence="3">ATCC 13127 / NRRL B-14078</strain>
    </source>
</reference>
<keyword evidence="1" id="KW-0812">Transmembrane</keyword>
<gene>
    <name evidence="2" type="ordered locus">Celgi_1824</name>
</gene>
<feature type="transmembrane region" description="Helical" evidence="1">
    <location>
        <begin position="27"/>
        <end position="44"/>
    </location>
</feature>
<feature type="transmembrane region" description="Helical" evidence="1">
    <location>
        <begin position="87"/>
        <end position="109"/>
    </location>
</feature>
<dbReference type="Pfam" id="PF10825">
    <property type="entry name" value="DUF2752"/>
    <property type="match status" value="1"/>
</dbReference>
<dbReference type="STRING" id="593907.Celgi_1824"/>
<dbReference type="EMBL" id="CP002665">
    <property type="protein sequence ID" value="AEI12331.1"/>
    <property type="molecule type" value="Genomic_DNA"/>
</dbReference>
<evidence type="ECO:0000313" key="3">
    <source>
        <dbReference type="Proteomes" id="UP000000485"/>
    </source>
</evidence>
<feature type="transmembrane region" description="Helical" evidence="1">
    <location>
        <begin position="56"/>
        <end position="75"/>
    </location>
</feature>
<dbReference type="eggNOG" id="ENOG5032Y7G">
    <property type="taxonomic scope" value="Bacteria"/>
</dbReference>
<dbReference type="KEGG" id="cga:Celgi_1824"/>
<evidence type="ECO:0008006" key="4">
    <source>
        <dbReference type="Google" id="ProtNLM"/>
    </source>
</evidence>
<keyword evidence="1" id="KW-1133">Transmembrane helix</keyword>
<dbReference type="HOGENOM" id="CLU_098258_1_0_11"/>
<feature type="transmembrane region" description="Helical" evidence="1">
    <location>
        <begin position="121"/>
        <end position="141"/>
    </location>
</feature>
<protein>
    <recommendedName>
        <fullName evidence="4">DUF2752 domain-containing protein</fullName>
    </recommendedName>
</protein>
<dbReference type="AlphaFoldDB" id="F8A6X7"/>
<dbReference type="InterPro" id="IPR021215">
    <property type="entry name" value="DUF2752"/>
</dbReference>
<keyword evidence="1" id="KW-0472">Membrane</keyword>
<keyword evidence="3" id="KW-1185">Reference proteome</keyword>
<sequence>MSAEQSVDPVPGHDDALGRPGLHGSRAPWLLGAGVAVSTLVLAVRDPHVEGSYGVCPLLSLTGLLCPACGALRATHDLAHGDLAGAWALNPLWVVLVPLLVAGWGWWAARTARGRSTSAPPAWVAWTLLTAVVLFGVLRNIPALAPALGP</sequence>
<name>F8A6X7_CELGA</name>
<evidence type="ECO:0000256" key="1">
    <source>
        <dbReference type="SAM" id="Phobius"/>
    </source>
</evidence>